<sequence length="131" mass="14261">MASTAIWGNPCLGDSVPQLLGSVHRRSTQNAATVPSYSPNNSFKSLVETRPVHSQFSYFPQQLNNVTQRTPISSFLSGYAVQSTPGLTATQTKFTSLRPLPPSVISSHVYRSEDAQPHGSVLPFYPSILLL</sequence>
<keyword evidence="2" id="KW-1185">Reference proteome</keyword>
<evidence type="ECO:0000313" key="2">
    <source>
        <dbReference type="Proteomes" id="UP000729402"/>
    </source>
</evidence>
<accession>A0A8J5VUJ8</accession>
<name>A0A8J5VUJ8_ZIZPA</name>
<dbReference type="EMBL" id="JAAALK010000102">
    <property type="protein sequence ID" value="KAG8081645.1"/>
    <property type="molecule type" value="Genomic_DNA"/>
</dbReference>
<dbReference type="AlphaFoldDB" id="A0A8J5VUJ8"/>
<evidence type="ECO:0000313" key="1">
    <source>
        <dbReference type="EMBL" id="KAG8081645.1"/>
    </source>
</evidence>
<dbReference type="Proteomes" id="UP000729402">
    <property type="component" value="Unassembled WGS sequence"/>
</dbReference>
<organism evidence="1 2">
    <name type="scientific">Zizania palustris</name>
    <name type="common">Northern wild rice</name>
    <dbReference type="NCBI Taxonomy" id="103762"/>
    <lineage>
        <taxon>Eukaryota</taxon>
        <taxon>Viridiplantae</taxon>
        <taxon>Streptophyta</taxon>
        <taxon>Embryophyta</taxon>
        <taxon>Tracheophyta</taxon>
        <taxon>Spermatophyta</taxon>
        <taxon>Magnoliopsida</taxon>
        <taxon>Liliopsida</taxon>
        <taxon>Poales</taxon>
        <taxon>Poaceae</taxon>
        <taxon>BOP clade</taxon>
        <taxon>Oryzoideae</taxon>
        <taxon>Oryzeae</taxon>
        <taxon>Zizaniinae</taxon>
        <taxon>Zizania</taxon>
    </lineage>
</organism>
<comment type="caution">
    <text evidence="1">The sequence shown here is derived from an EMBL/GenBank/DDBJ whole genome shotgun (WGS) entry which is preliminary data.</text>
</comment>
<proteinExistence type="predicted"/>
<reference evidence="1" key="1">
    <citation type="journal article" date="2021" name="bioRxiv">
        <title>Whole Genome Assembly and Annotation of Northern Wild Rice, Zizania palustris L., Supports a Whole Genome Duplication in the Zizania Genus.</title>
        <authorList>
            <person name="Haas M."/>
            <person name="Kono T."/>
            <person name="Macchietto M."/>
            <person name="Millas R."/>
            <person name="McGilp L."/>
            <person name="Shao M."/>
            <person name="Duquette J."/>
            <person name="Hirsch C.N."/>
            <person name="Kimball J."/>
        </authorList>
    </citation>
    <scope>NUCLEOTIDE SEQUENCE</scope>
    <source>
        <tissue evidence="1">Fresh leaf tissue</tissue>
    </source>
</reference>
<protein>
    <submittedName>
        <fullName evidence="1">Uncharacterized protein</fullName>
    </submittedName>
</protein>
<reference evidence="1" key="2">
    <citation type="submission" date="2021-02" db="EMBL/GenBank/DDBJ databases">
        <authorList>
            <person name="Kimball J.A."/>
            <person name="Haas M.W."/>
            <person name="Macchietto M."/>
            <person name="Kono T."/>
            <person name="Duquette J."/>
            <person name="Shao M."/>
        </authorList>
    </citation>
    <scope>NUCLEOTIDE SEQUENCE</scope>
    <source>
        <tissue evidence="1">Fresh leaf tissue</tissue>
    </source>
</reference>
<gene>
    <name evidence="1" type="ORF">GUJ93_ZPchr0628g40554</name>
</gene>
<dbReference type="OrthoDB" id="678085at2759"/>